<comment type="similarity">
    <text evidence="5">Belongs to the binding-protein-dependent transport system permease family.</text>
</comment>
<dbReference type="EMBL" id="QBIU01000001">
    <property type="protein sequence ID" value="MWV69833.1"/>
    <property type="molecule type" value="Genomic_DNA"/>
</dbReference>
<evidence type="ECO:0000256" key="3">
    <source>
        <dbReference type="ARBA" id="ARBA00022989"/>
    </source>
</evidence>
<evidence type="ECO:0000313" key="10">
    <source>
        <dbReference type="Proteomes" id="UP000477070"/>
    </source>
</evidence>
<feature type="transmembrane region" description="Helical" evidence="5">
    <location>
        <begin position="30"/>
        <end position="49"/>
    </location>
</feature>
<dbReference type="Pfam" id="PF00528">
    <property type="entry name" value="BPD_transp_1"/>
    <property type="match status" value="1"/>
</dbReference>
<dbReference type="SUPFAM" id="SSF161098">
    <property type="entry name" value="MetI-like"/>
    <property type="match status" value="1"/>
</dbReference>
<keyword evidence="5" id="KW-0813">Transport</keyword>
<reference evidence="8 9" key="1">
    <citation type="journal article" date="2014" name="Genome Announc.">
        <title>Draft genome sequences of eight enterohepatic helicobacter species isolated from both laboratory and wild rodents.</title>
        <authorList>
            <person name="Sheh A."/>
            <person name="Shen Z."/>
            <person name="Fox J.G."/>
        </authorList>
    </citation>
    <scope>NUCLEOTIDE SEQUENCE [LARGE SCALE GENOMIC DNA]</scope>
    <source>
        <strain evidence="8 9">MIT 97-6194</strain>
    </source>
</reference>
<feature type="transmembrane region" description="Helical" evidence="5">
    <location>
        <begin position="315"/>
        <end position="334"/>
    </location>
</feature>
<dbReference type="GO" id="GO:0042884">
    <property type="term" value="P:microcin transport"/>
    <property type="evidence" value="ECO:0007669"/>
    <property type="project" value="TreeGrafter"/>
</dbReference>
<keyword evidence="4 5" id="KW-0472">Membrane</keyword>
<feature type="transmembrane region" description="Helical" evidence="5">
    <location>
        <begin position="211"/>
        <end position="233"/>
    </location>
</feature>
<keyword evidence="9" id="KW-1185">Reference proteome</keyword>
<evidence type="ECO:0000259" key="6">
    <source>
        <dbReference type="PROSITE" id="PS50928"/>
    </source>
</evidence>
<organism evidence="8 9">
    <name type="scientific">Helicobacter saguini</name>
    <dbReference type="NCBI Taxonomy" id="1548018"/>
    <lineage>
        <taxon>Bacteria</taxon>
        <taxon>Pseudomonadati</taxon>
        <taxon>Campylobacterota</taxon>
        <taxon>Epsilonproteobacteria</taxon>
        <taxon>Campylobacterales</taxon>
        <taxon>Helicobacteraceae</taxon>
        <taxon>Helicobacter</taxon>
    </lineage>
</organism>
<dbReference type="PROSITE" id="PS50928">
    <property type="entry name" value="ABC_TM1"/>
    <property type="match status" value="1"/>
</dbReference>
<accession>A0A347VM45</accession>
<reference evidence="8 9" key="2">
    <citation type="journal article" date="2016" name="Infect. Immun.">
        <title>Helicobacter saguini, a Novel Helicobacter Isolated from Cotton-Top Tamarins with Ulcerative Colitis, Has Proinflammatory Properties and Induces Typhlocolitis and Dysplasia in Gnotobiotic IL-10-/- Mice.</title>
        <authorList>
            <person name="Shen Z."/>
            <person name="Mannion A."/>
            <person name="Whary M.T."/>
            <person name="Muthupalani S."/>
            <person name="Sheh A."/>
            <person name="Feng Y."/>
            <person name="Gong G."/>
            <person name="Vandamme P."/>
            <person name="Holcombe H.R."/>
            <person name="Paster B.J."/>
            <person name="Fox J.G."/>
        </authorList>
    </citation>
    <scope>NUCLEOTIDE SEQUENCE [LARGE SCALE GENOMIC DNA]</scope>
    <source>
        <strain evidence="8 9">MIT 97-6194</strain>
    </source>
</reference>
<dbReference type="EMBL" id="JRMP02000002">
    <property type="protein sequence ID" value="TLD95703.1"/>
    <property type="molecule type" value="Genomic_DNA"/>
</dbReference>
<dbReference type="InterPro" id="IPR035906">
    <property type="entry name" value="MetI-like_sf"/>
</dbReference>
<name>A0A347VM45_9HELI</name>
<comment type="caution">
    <text evidence="8">The sequence shown here is derived from an EMBL/GenBank/DDBJ whole genome shotgun (WGS) entry which is preliminary data.</text>
</comment>
<feature type="transmembrane region" description="Helical" evidence="5">
    <location>
        <begin position="186"/>
        <end position="205"/>
    </location>
</feature>
<dbReference type="OrthoDB" id="9783218at2"/>
<dbReference type="PANTHER" id="PTHR30325:SF0">
    <property type="entry name" value="INNER MEMBRANE ABC TRANSPORTER PERMEASE PROTEIN YEJE"/>
    <property type="match status" value="1"/>
</dbReference>
<evidence type="ECO:0000313" key="7">
    <source>
        <dbReference type="EMBL" id="MWV69833.1"/>
    </source>
</evidence>
<comment type="subcellular location">
    <subcellularLocation>
        <location evidence="1 5">Cell membrane</location>
        <topology evidence="1 5">Multi-pass membrane protein</topology>
    </subcellularLocation>
</comment>
<evidence type="ECO:0000313" key="8">
    <source>
        <dbReference type="EMBL" id="TLD95703.1"/>
    </source>
</evidence>
<protein>
    <submittedName>
        <fullName evidence="7 8">ABC transporter permease</fullName>
    </submittedName>
</protein>
<evidence type="ECO:0000256" key="1">
    <source>
        <dbReference type="ARBA" id="ARBA00004651"/>
    </source>
</evidence>
<reference evidence="8" key="3">
    <citation type="submission" date="2018-04" db="EMBL/GenBank/DDBJ databases">
        <authorList>
            <person name="Sheh A."/>
            <person name="Shen Z."/>
            <person name="Mannion A.J."/>
            <person name="Fox J.G."/>
        </authorList>
    </citation>
    <scope>NUCLEOTIDE SEQUENCE</scope>
    <source>
        <strain evidence="8">MIT 97-6194</strain>
    </source>
</reference>
<dbReference type="PANTHER" id="PTHR30325">
    <property type="entry name" value="MEMBRANE COMPONENT OF ABC TRANSPORTER"/>
    <property type="match status" value="1"/>
</dbReference>
<reference evidence="7 10" key="4">
    <citation type="submission" date="2019-12" db="EMBL/GenBank/DDBJ databases">
        <title>Multi-Generational Helicobacter saguini Isolates.</title>
        <authorList>
            <person name="Mannion A."/>
            <person name="Shen Z."/>
            <person name="Fox J.G."/>
        </authorList>
    </citation>
    <scope>NUCLEOTIDE SEQUENCE [LARGE SCALE GENOMIC DNA]</scope>
    <source>
        <strain evidence="7">16-048</strain>
        <strain evidence="10">16-048 (F4)</strain>
    </source>
</reference>
<dbReference type="AlphaFoldDB" id="A0A347VM45"/>
<dbReference type="Proteomes" id="UP000029714">
    <property type="component" value="Unassembled WGS sequence"/>
</dbReference>
<proteinExistence type="inferred from homology"/>
<feature type="transmembrane region" description="Helical" evidence="5">
    <location>
        <begin position="254"/>
        <end position="276"/>
    </location>
</feature>
<evidence type="ECO:0000313" key="9">
    <source>
        <dbReference type="Proteomes" id="UP000029714"/>
    </source>
</evidence>
<evidence type="ECO:0000256" key="2">
    <source>
        <dbReference type="ARBA" id="ARBA00022692"/>
    </source>
</evidence>
<feature type="domain" description="ABC transmembrane type-1" evidence="6">
    <location>
        <begin position="146"/>
        <end position="336"/>
    </location>
</feature>
<dbReference type="GO" id="GO:0055085">
    <property type="term" value="P:transmembrane transport"/>
    <property type="evidence" value="ECO:0007669"/>
    <property type="project" value="InterPro"/>
</dbReference>
<dbReference type="RefSeq" id="WP_118949461.1">
    <property type="nucleotide sequence ID" value="NZ_JRMP02000002.1"/>
</dbReference>
<feature type="transmembrane region" description="Helical" evidence="5">
    <location>
        <begin position="150"/>
        <end position="174"/>
    </location>
</feature>
<dbReference type="InterPro" id="IPR000515">
    <property type="entry name" value="MetI-like"/>
</dbReference>
<keyword evidence="3 5" id="KW-1133">Transmembrane helix</keyword>
<dbReference type="CDD" id="cd06261">
    <property type="entry name" value="TM_PBP2"/>
    <property type="match status" value="1"/>
</dbReference>
<keyword evidence="2 5" id="KW-0812">Transmembrane</keyword>
<gene>
    <name evidence="7" type="ORF">DCO61_07425</name>
    <name evidence="8" type="ORF">LS64_002110</name>
</gene>
<evidence type="ECO:0000256" key="5">
    <source>
        <dbReference type="RuleBase" id="RU363032"/>
    </source>
</evidence>
<evidence type="ECO:0000256" key="4">
    <source>
        <dbReference type="ARBA" id="ARBA00023136"/>
    </source>
</evidence>
<dbReference type="Proteomes" id="UP000477070">
    <property type="component" value="Unassembled WGS sequence"/>
</dbReference>
<dbReference type="Gene3D" id="1.10.3720.10">
    <property type="entry name" value="MetI-like"/>
    <property type="match status" value="1"/>
</dbReference>
<dbReference type="GO" id="GO:0005886">
    <property type="term" value="C:plasma membrane"/>
    <property type="evidence" value="ECO:0007669"/>
    <property type="project" value="UniProtKB-SubCell"/>
</dbReference>
<sequence>MNKNNLDSKNHPSLFKTRLKTFYEHKRARYCLFFFIFCLIISLFAPFIANEKPLLIYKDSKLYFPIFKDYSEKEFGGDFETTPDYKDAFVQGLFKDALVIYPLITYAPDSIDWEMGKIPPSPPDSRHILGTDDQGRDVASRLLYGLRTSLLFGIFLSVFSVVIGVFVGGLQGYYGGAIDLFGQRVIEIWSSTPTLFLIIIISSFIVPTFWIILGIVLLFSWMGIVNVVRAEFLRTRNMDYVKASKILGFSDTRIMFVHILPNALIATITYIPFIMISSITTLASLDFLGFGMPLGSASLGELLQQGKNNISAPHLALIGFLSISLILTSLVFIGEGVREAFGKNQRL</sequence>